<dbReference type="InterPro" id="IPR036188">
    <property type="entry name" value="FAD/NAD-bd_sf"/>
</dbReference>
<keyword evidence="8" id="KW-1185">Reference proteome</keyword>
<accession>V5WK32</accession>
<evidence type="ECO:0000259" key="6">
    <source>
        <dbReference type="Pfam" id="PF01593"/>
    </source>
</evidence>
<dbReference type="HOGENOM" id="CLU_019722_2_1_12"/>
<reference evidence="7 8" key="1">
    <citation type="journal article" date="2015" name="Stand. Genomic Sci.">
        <title>Complete genome sequence and description of Salinispira pacifica gen. nov., sp. nov., a novel spirochaete isolated form a hypersaline microbial mat.</title>
        <authorList>
            <person name="Ben Hania W."/>
            <person name="Joseph M."/>
            <person name="Schumann P."/>
            <person name="Bunk B."/>
            <person name="Fiebig A."/>
            <person name="Sproer C."/>
            <person name="Klenk H.P."/>
            <person name="Fardeau M.L."/>
            <person name="Spring S."/>
        </authorList>
    </citation>
    <scope>NUCLEOTIDE SEQUENCE [LARGE SCALE GENOMIC DNA]</scope>
    <source>
        <strain evidence="7 8">L21-RPul-D2</strain>
    </source>
</reference>
<evidence type="ECO:0000256" key="2">
    <source>
        <dbReference type="ARBA" id="ARBA00006046"/>
    </source>
</evidence>
<evidence type="ECO:0000256" key="1">
    <source>
        <dbReference type="ARBA" id="ARBA00004829"/>
    </source>
</evidence>
<dbReference type="PATRIC" id="fig|1307761.3.peg.2157"/>
<evidence type="ECO:0000313" key="7">
    <source>
        <dbReference type="EMBL" id="AHC15526.1"/>
    </source>
</evidence>
<evidence type="ECO:0000256" key="4">
    <source>
        <dbReference type="ARBA" id="ARBA00023002"/>
    </source>
</evidence>
<keyword evidence="3 5" id="KW-0125">Carotenoid biosynthesis</keyword>
<dbReference type="NCBIfam" id="TIGR02734">
    <property type="entry name" value="crtI_fam"/>
    <property type="match status" value="1"/>
</dbReference>
<dbReference type="Pfam" id="PF01593">
    <property type="entry name" value="Amino_oxidase"/>
    <property type="match status" value="1"/>
</dbReference>
<dbReference type="InterPro" id="IPR014105">
    <property type="entry name" value="Carotenoid/retinoid_OxRdtase"/>
</dbReference>
<dbReference type="EMBL" id="CP006939">
    <property type="protein sequence ID" value="AHC15526.1"/>
    <property type="molecule type" value="Genomic_DNA"/>
</dbReference>
<name>V5WK32_9SPIO</name>
<comment type="similarity">
    <text evidence="2 5">Belongs to the carotenoid/retinoid oxidoreductase family.</text>
</comment>
<dbReference type="RefSeq" id="WP_024268430.1">
    <property type="nucleotide sequence ID" value="NC_023035.1"/>
</dbReference>
<dbReference type="SUPFAM" id="SSF51905">
    <property type="entry name" value="FAD/NAD(P)-binding domain"/>
    <property type="match status" value="1"/>
</dbReference>
<protein>
    <submittedName>
        <fullName evidence="7">Phytoene desaturase, neurosporene or lycopene producing/ 4,4'-diapolycopene oxidase</fullName>
    </submittedName>
</protein>
<gene>
    <name evidence="7" type="ORF">L21SP2_2163</name>
</gene>
<dbReference type="PANTHER" id="PTHR43734">
    <property type="entry name" value="PHYTOENE DESATURASE"/>
    <property type="match status" value="1"/>
</dbReference>
<organism evidence="7 8">
    <name type="scientific">Salinispira pacifica</name>
    <dbReference type="NCBI Taxonomy" id="1307761"/>
    <lineage>
        <taxon>Bacteria</taxon>
        <taxon>Pseudomonadati</taxon>
        <taxon>Spirochaetota</taxon>
        <taxon>Spirochaetia</taxon>
        <taxon>Spirochaetales</taxon>
        <taxon>Spirochaetaceae</taxon>
        <taxon>Salinispira</taxon>
    </lineage>
</organism>
<dbReference type="Proteomes" id="UP000018680">
    <property type="component" value="Chromosome"/>
</dbReference>
<dbReference type="PANTHER" id="PTHR43734:SF7">
    <property type="entry name" value="4,4'-DIAPONEUROSPORENE OXYGENASE"/>
    <property type="match status" value="1"/>
</dbReference>
<dbReference type="GO" id="GO:0016117">
    <property type="term" value="P:carotenoid biosynthetic process"/>
    <property type="evidence" value="ECO:0007669"/>
    <property type="project" value="UniProtKB-KW"/>
</dbReference>
<evidence type="ECO:0000256" key="3">
    <source>
        <dbReference type="ARBA" id="ARBA00022746"/>
    </source>
</evidence>
<evidence type="ECO:0000256" key="5">
    <source>
        <dbReference type="RuleBase" id="RU362075"/>
    </source>
</evidence>
<dbReference type="eggNOG" id="COG1233">
    <property type="taxonomic scope" value="Bacteria"/>
</dbReference>
<dbReference type="STRING" id="1307761.L21SP2_2163"/>
<dbReference type="KEGG" id="slr:L21SP2_2163"/>
<keyword evidence="4 5" id="KW-0560">Oxidoreductase</keyword>
<proteinExistence type="inferred from homology"/>
<sequence length="502" mass="56011">MQHIDTAVIGAGFAGLAAAMDIKAGGRDVMIFDKRSEPGGKAYSFQLGAYRFDAGPSLFTLASYFDDLFRRSGADFRDYVNIIPLDPITRYFFPDGSRMNSRPMPGFLEETERIAPSDLQGMREYMSHVKRIYHISENLFLRNPLNHWRKGGPLQAVKNLTRLTGIDVFRTMHRANSSFVKDPRLVQLLDRFATYNGSNPYKAPAALNCIAWVEHGMDCYALRDGIASIPKAMERRLGEMGAEFSYSAELTGVDNSQGDLRRGGPYVLSFADGSRVTADRIVSDVDILHWYEDILAMPGLKAAKRYRREPSSSSAVVFFWGVKHNFEELGLHNIFFSSDYEREFDEIHAQGRLPEDPTVYVNIGSKFTPEDAPAGGENWFVMVNAPYHTSGRDWERDAAELKGRVISRLSRDLGKDISPLIREERILTPDRIQEETGSYRGSLYGISSNTMTAAFRRHPNVSPYFPGMYHCGGSVHPGGGMPLAVSSGRIAASLLLADLAEA</sequence>
<comment type="pathway">
    <text evidence="1 5">Carotenoid biosynthesis.</text>
</comment>
<dbReference type="InterPro" id="IPR002937">
    <property type="entry name" value="Amino_oxidase"/>
</dbReference>
<feature type="domain" description="Amine oxidase" evidence="6">
    <location>
        <begin position="13"/>
        <end position="495"/>
    </location>
</feature>
<dbReference type="AlphaFoldDB" id="V5WK32"/>
<dbReference type="GO" id="GO:0016491">
    <property type="term" value="F:oxidoreductase activity"/>
    <property type="evidence" value="ECO:0007669"/>
    <property type="project" value="UniProtKB-KW"/>
</dbReference>
<evidence type="ECO:0000313" key="8">
    <source>
        <dbReference type="Proteomes" id="UP000018680"/>
    </source>
</evidence>
<dbReference type="OrthoDB" id="9814556at2"/>
<dbReference type="Gene3D" id="3.50.50.60">
    <property type="entry name" value="FAD/NAD(P)-binding domain"/>
    <property type="match status" value="1"/>
</dbReference>